<dbReference type="InterPro" id="IPR011201">
    <property type="entry name" value="Zinc-ribbon_6_bact"/>
</dbReference>
<accession>A0ABP8VQ62</accession>
<comment type="caution">
    <text evidence="2">The sequence shown here is derived from an EMBL/GenBank/DDBJ whole genome shotgun (WGS) entry which is preliminary data.</text>
</comment>
<gene>
    <name evidence="2" type="ORF">GCM10023226_02220</name>
</gene>
<dbReference type="PIRSF" id="PIRSF012641">
    <property type="entry name" value="UCP012641"/>
    <property type="match status" value="1"/>
</dbReference>
<organism evidence="2 3">
    <name type="scientific">Nocardioides nanhaiensis</name>
    <dbReference type="NCBI Taxonomy" id="1476871"/>
    <lineage>
        <taxon>Bacteria</taxon>
        <taxon>Bacillati</taxon>
        <taxon>Actinomycetota</taxon>
        <taxon>Actinomycetes</taxon>
        <taxon>Propionibacteriales</taxon>
        <taxon>Nocardioidaceae</taxon>
        <taxon>Nocardioides</taxon>
    </lineage>
</organism>
<proteinExistence type="predicted"/>
<dbReference type="Pfam" id="PF15887">
    <property type="entry name" value="Peptidase_Mx"/>
    <property type="match status" value="1"/>
</dbReference>
<sequence>MRAFRCRVCDNQLFFENSVCVSCGTALGYSREERAIVPVDEQGRYVDAAGLVWHVCANLGLSGCTWLAPLEGGLCFSCTLTRTRPSDDDLVGLANFPLAEQAKRHLIVELDTLGFAIVGKDPAAGGDEENGLAFDLLSSVEENVVIGHENGVVTIDLAESDDAYREKVRASLAEPYRTMLGHFRHEVGHYYEWQLVQGEELMTRCRELFGDESKDYQAEIDRHYAEGPPEGWEQEYISTYATMHPFEDFAETWAHYLHIADSIETAREFGLVTVGGIGAFSTFRDLVTGVWVPLSTALNQMNRSMGKDDVYPFVIPARVLDKLEFVASLAPVREPVGQNQV</sequence>
<dbReference type="RefSeq" id="WP_345262202.1">
    <property type="nucleotide sequence ID" value="NZ_BAABIM010000001.1"/>
</dbReference>
<protein>
    <submittedName>
        <fullName evidence="2">Zinc-binding metallopeptidase</fullName>
    </submittedName>
</protein>
<keyword evidence="3" id="KW-1185">Reference proteome</keyword>
<dbReference type="Pfam" id="PF10005">
    <property type="entry name" value="Zn_ribbon_DZR_6"/>
    <property type="match status" value="1"/>
</dbReference>
<evidence type="ECO:0000259" key="1">
    <source>
        <dbReference type="Pfam" id="PF10005"/>
    </source>
</evidence>
<dbReference type="InterPro" id="IPR031321">
    <property type="entry name" value="UCP012641"/>
</dbReference>
<evidence type="ECO:0000313" key="2">
    <source>
        <dbReference type="EMBL" id="GAA4669447.1"/>
    </source>
</evidence>
<evidence type="ECO:0000313" key="3">
    <source>
        <dbReference type="Proteomes" id="UP001500621"/>
    </source>
</evidence>
<reference evidence="3" key="1">
    <citation type="journal article" date="2019" name="Int. J. Syst. Evol. Microbiol.">
        <title>The Global Catalogue of Microorganisms (GCM) 10K type strain sequencing project: providing services to taxonomists for standard genome sequencing and annotation.</title>
        <authorList>
            <consortium name="The Broad Institute Genomics Platform"/>
            <consortium name="The Broad Institute Genome Sequencing Center for Infectious Disease"/>
            <person name="Wu L."/>
            <person name="Ma J."/>
        </authorList>
    </citation>
    <scope>NUCLEOTIDE SEQUENCE [LARGE SCALE GENOMIC DNA]</scope>
    <source>
        <strain evidence="3">JCM 18127</strain>
    </source>
</reference>
<dbReference type="EMBL" id="BAABIM010000001">
    <property type="protein sequence ID" value="GAA4669447.1"/>
    <property type="molecule type" value="Genomic_DNA"/>
</dbReference>
<name>A0ABP8VQ62_9ACTN</name>
<dbReference type="Gene3D" id="3.40.390.70">
    <property type="match status" value="1"/>
</dbReference>
<feature type="domain" description="Zinc-ribbon" evidence="1">
    <location>
        <begin position="4"/>
        <end position="87"/>
    </location>
</feature>
<dbReference type="Proteomes" id="UP001500621">
    <property type="component" value="Unassembled WGS sequence"/>
</dbReference>